<dbReference type="RefSeq" id="WP_262572515.1">
    <property type="nucleotide sequence ID" value="NZ_JAOQKJ010000001.1"/>
</dbReference>
<evidence type="ECO:0000313" key="2">
    <source>
        <dbReference type="EMBL" id="MCU6743103.1"/>
    </source>
</evidence>
<feature type="transmembrane region" description="Helical" evidence="1">
    <location>
        <begin position="105"/>
        <end position="138"/>
    </location>
</feature>
<reference evidence="2 3" key="1">
    <citation type="journal article" date="2021" name="ISME Commun">
        <title>Automated analysis of genomic sequences facilitates high-throughput and comprehensive description of bacteria.</title>
        <authorList>
            <person name="Hitch T.C.A."/>
        </authorList>
    </citation>
    <scope>NUCLEOTIDE SEQUENCE [LARGE SCALE GENOMIC DNA]</scope>
    <source>
        <strain evidence="2 3">Sanger_18</strain>
    </source>
</reference>
<name>A0ABT2SYM5_9FIRM</name>
<evidence type="ECO:0000256" key="1">
    <source>
        <dbReference type="SAM" id="Phobius"/>
    </source>
</evidence>
<keyword evidence="1" id="KW-0472">Membrane</keyword>
<organism evidence="2 3">
    <name type="scientific">Suilimivivens aceti</name>
    <dbReference type="NCBI Taxonomy" id="2981774"/>
    <lineage>
        <taxon>Bacteria</taxon>
        <taxon>Bacillati</taxon>
        <taxon>Bacillota</taxon>
        <taxon>Clostridia</taxon>
        <taxon>Lachnospirales</taxon>
        <taxon>Lachnospiraceae</taxon>
        <taxon>Suilimivivens</taxon>
    </lineage>
</organism>
<gene>
    <name evidence="2" type="ORF">OCV77_01050</name>
</gene>
<proteinExistence type="predicted"/>
<comment type="caution">
    <text evidence="2">The sequence shown here is derived from an EMBL/GenBank/DDBJ whole genome shotgun (WGS) entry which is preliminary data.</text>
</comment>
<dbReference type="Proteomes" id="UP001652432">
    <property type="component" value="Unassembled WGS sequence"/>
</dbReference>
<accession>A0ABT2SYM5</accession>
<dbReference type="InterPro" id="IPR032531">
    <property type="entry name" value="DUF4956"/>
</dbReference>
<feature type="transmembrane region" description="Helical" evidence="1">
    <location>
        <begin position="55"/>
        <end position="85"/>
    </location>
</feature>
<protein>
    <submittedName>
        <fullName evidence="2">DUF4956 domain-containing protein</fullName>
    </submittedName>
</protein>
<dbReference type="EMBL" id="JAOQKJ010000001">
    <property type="protein sequence ID" value="MCU6743103.1"/>
    <property type="molecule type" value="Genomic_DNA"/>
</dbReference>
<keyword evidence="1" id="KW-0812">Transmembrane</keyword>
<keyword evidence="3" id="KW-1185">Reference proteome</keyword>
<sequence>MNFNDAIKKSVLEGFSYADMSNAKIFTTLIITFLIAVYIFIVYKKVTKSAFYFKNFNISMAIISVVTAGIILAMQSSIVISLGMVGALSIVRFRTAIKDPMDLLFLFWSIGTGIICGAGLYKIAVILAVLVTIGLLILDLFPVRISPYLLIINADSDDREDDILALIQQNAGYYKLKSKNISSGSMDLIYETRSKNEKELVNSLSHLDGVLSVSLLSHDGEVKN</sequence>
<dbReference type="Pfam" id="PF16316">
    <property type="entry name" value="DUF4956"/>
    <property type="match status" value="1"/>
</dbReference>
<keyword evidence="1" id="KW-1133">Transmembrane helix</keyword>
<feature type="transmembrane region" description="Helical" evidence="1">
    <location>
        <begin position="25"/>
        <end position="43"/>
    </location>
</feature>
<evidence type="ECO:0000313" key="3">
    <source>
        <dbReference type="Proteomes" id="UP001652432"/>
    </source>
</evidence>